<sequence length="185" mass="20848">MFELQNFTCFHTQQFKNIDQTDRAYDVVVAKVSYEFEIDPETGKTELAFARKQTPLTFADTYYGDPSQTSTQFESDFSLYKPKTDLVVNATAYAPDDVPSRQFTVSVRIGDYQKSLALTGERYWVREAAGWSLSEPDPILSLPIRYEFAFGGSAVEDDHTGYQQNAIGIGYYPKAELKKTGSSGH</sequence>
<accession>C6M2T2</accession>
<comment type="caution">
    <text evidence="2">The sequence shown here is derived from an EMBL/GenBank/DDBJ whole genome shotgun (WGS) entry which is preliminary data.</text>
</comment>
<organism evidence="2 3">
    <name type="scientific">Neisseria sicca ATCC 29256</name>
    <dbReference type="NCBI Taxonomy" id="547045"/>
    <lineage>
        <taxon>Bacteria</taxon>
        <taxon>Pseudomonadati</taxon>
        <taxon>Pseudomonadota</taxon>
        <taxon>Betaproteobacteria</taxon>
        <taxon>Neisseriales</taxon>
        <taxon>Neisseriaceae</taxon>
        <taxon>Neisseria</taxon>
    </lineage>
</organism>
<dbReference type="AlphaFoldDB" id="C6M2T2"/>
<reference evidence="2" key="1">
    <citation type="submission" date="2009-07" db="EMBL/GenBank/DDBJ databases">
        <authorList>
            <person name="Weinstock G."/>
            <person name="Sodergren E."/>
            <person name="Clifton S."/>
            <person name="Fulton L."/>
            <person name="Fulton B."/>
            <person name="Courtney L."/>
            <person name="Fronick C."/>
            <person name="Harrison M."/>
            <person name="Strong C."/>
            <person name="Farmer C."/>
            <person name="Delahaunty K."/>
            <person name="Markovic C."/>
            <person name="Hall O."/>
            <person name="Minx P."/>
            <person name="Tomlinson C."/>
            <person name="Mitreva M."/>
            <person name="Nelson J."/>
            <person name="Hou S."/>
            <person name="Wollam A."/>
            <person name="Pepin K.H."/>
            <person name="Johnson M."/>
            <person name="Bhonagiri V."/>
            <person name="Nash W.E."/>
            <person name="Warren W."/>
            <person name="Chinwalla A."/>
            <person name="Mardis E.R."/>
            <person name="Wilson R.K."/>
        </authorList>
    </citation>
    <scope>NUCLEOTIDE SEQUENCE [LARGE SCALE GENOMIC DNA]</scope>
    <source>
        <strain evidence="2">ATCC 29256</strain>
    </source>
</reference>
<gene>
    <name evidence="2" type="ORF">NEISICOT_00821</name>
</gene>
<dbReference type="Pfam" id="PF09937">
    <property type="entry name" value="DUF2169"/>
    <property type="match status" value="1"/>
</dbReference>
<dbReference type="EMBL" id="ACKO02000004">
    <property type="protein sequence ID" value="EET45196.1"/>
    <property type="molecule type" value="Genomic_DNA"/>
</dbReference>
<dbReference type="RefSeq" id="WP_003756623.1">
    <property type="nucleotide sequence ID" value="NZ_ACKO02000004.1"/>
</dbReference>
<protein>
    <recommendedName>
        <fullName evidence="1">DUF2169 domain-containing protein</fullName>
    </recommendedName>
</protein>
<name>C6M2T2_NEISI</name>
<dbReference type="Proteomes" id="UP000005365">
    <property type="component" value="Unassembled WGS sequence"/>
</dbReference>
<evidence type="ECO:0000313" key="2">
    <source>
        <dbReference type="EMBL" id="EET45196.1"/>
    </source>
</evidence>
<evidence type="ECO:0000313" key="3">
    <source>
        <dbReference type="Proteomes" id="UP000005365"/>
    </source>
</evidence>
<dbReference type="InterPro" id="IPR018683">
    <property type="entry name" value="DUF2169"/>
</dbReference>
<dbReference type="eggNOG" id="COG5351">
    <property type="taxonomic scope" value="Bacteria"/>
</dbReference>
<keyword evidence="3" id="KW-1185">Reference proteome</keyword>
<proteinExistence type="predicted"/>
<feature type="domain" description="DUF2169" evidence="1">
    <location>
        <begin position="26"/>
        <end position="178"/>
    </location>
</feature>
<evidence type="ECO:0000259" key="1">
    <source>
        <dbReference type="Pfam" id="PF09937"/>
    </source>
</evidence>